<reference evidence="3" key="2">
    <citation type="submission" date="2012-11" db="EMBL/GenBank/DDBJ databases">
        <authorList>
            <person name="Kuo A."/>
            <person name="Curtis B.A."/>
            <person name="Tanifuji G."/>
            <person name="Burki F."/>
            <person name="Gruber A."/>
            <person name="Irimia M."/>
            <person name="Maruyama S."/>
            <person name="Arias M.C."/>
            <person name="Ball S.G."/>
            <person name="Gile G.H."/>
            <person name="Hirakawa Y."/>
            <person name="Hopkins J.F."/>
            <person name="Rensing S.A."/>
            <person name="Schmutz J."/>
            <person name="Symeonidi A."/>
            <person name="Elias M."/>
            <person name="Eveleigh R.J."/>
            <person name="Herman E.K."/>
            <person name="Klute M.J."/>
            <person name="Nakayama T."/>
            <person name="Obornik M."/>
            <person name="Reyes-Prieto A."/>
            <person name="Armbrust E.V."/>
            <person name="Aves S.J."/>
            <person name="Beiko R.G."/>
            <person name="Coutinho P."/>
            <person name="Dacks J.B."/>
            <person name="Durnford D.G."/>
            <person name="Fast N.M."/>
            <person name="Green B.R."/>
            <person name="Grisdale C."/>
            <person name="Hempe F."/>
            <person name="Henrissat B."/>
            <person name="Hoppner M.P."/>
            <person name="Ishida K.-I."/>
            <person name="Kim E."/>
            <person name="Koreny L."/>
            <person name="Kroth P.G."/>
            <person name="Liu Y."/>
            <person name="Malik S.-B."/>
            <person name="Maier U.G."/>
            <person name="McRose D."/>
            <person name="Mock T."/>
            <person name="Neilson J.A."/>
            <person name="Onodera N.T."/>
            <person name="Poole A.M."/>
            <person name="Pritham E.J."/>
            <person name="Richards T.A."/>
            <person name="Rocap G."/>
            <person name="Roy S.W."/>
            <person name="Sarai C."/>
            <person name="Schaack S."/>
            <person name="Shirato S."/>
            <person name="Slamovits C.H."/>
            <person name="Spencer D.F."/>
            <person name="Suzuki S."/>
            <person name="Worden A.Z."/>
            <person name="Zauner S."/>
            <person name="Barry K."/>
            <person name="Bell C."/>
            <person name="Bharti A.K."/>
            <person name="Crow J.A."/>
            <person name="Grimwood J."/>
            <person name="Kramer R."/>
            <person name="Lindquist E."/>
            <person name="Lucas S."/>
            <person name="Salamov A."/>
            <person name="McFadden G.I."/>
            <person name="Lane C.E."/>
            <person name="Keeling P.J."/>
            <person name="Gray M.W."/>
            <person name="Grigoriev I.V."/>
            <person name="Archibald J.M."/>
        </authorList>
    </citation>
    <scope>NUCLEOTIDE SEQUENCE</scope>
    <source>
        <strain evidence="3">CCMP2712</strain>
    </source>
</reference>
<accession>L1IGH5</accession>
<evidence type="ECO:0000313" key="1">
    <source>
        <dbReference type="EMBL" id="EKX35192.1"/>
    </source>
</evidence>
<name>L1IGH5_GUITC</name>
<dbReference type="AlphaFoldDB" id="L1IGH5"/>
<organism evidence="1">
    <name type="scientific">Guillardia theta (strain CCMP2712)</name>
    <name type="common">Cryptophyte</name>
    <dbReference type="NCBI Taxonomy" id="905079"/>
    <lineage>
        <taxon>Eukaryota</taxon>
        <taxon>Cryptophyceae</taxon>
        <taxon>Pyrenomonadales</taxon>
        <taxon>Geminigeraceae</taxon>
        <taxon>Guillardia</taxon>
    </lineage>
</organism>
<reference evidence="1 3" key="1">
    <citation type="journal article" date="2012" name="Nature">
        <title>Algal genomes reveal evolutionary mosaicism and the fate of nucleomorphs.</title>
        <authorList>
            <consortium name="DOE Joint Genome Institute"/>
            <person name="Curtis B.A."/>
            <person name="Tanifuji G."/>
            <person name="Burki F."/>
            <person name="Gruber A."/>
            <person name="Irimia M."/>
            <person name="Maruyama S."/>
            <person name="Arias M.C."/>
            <person name="Ball S.G."/>
            <person name="Gile G.H."/>
            <person name="Hirakawa Y."/>
            <person name="Hopkins J.F."/>
            <person name="Kuo A."/>
            <person name="Rensing S.A."/>
            <person name="Schmutz J."/>
            <person name="Symeonidi A."/>
            <person name="Elias M."/>
            <person name="Eveleigh R.J."/>
            <person name="Herman E.K."/>
            <person name="Klute M.J."/>
            <person name="Nakayama T."/>
            <person name="Obornik M."/>
            <person name="Reyes-Prieto A."/>
            <person name="Armbrust E.V."/>
            <person name="Aves S.J."/>
            <person name="Beiko R.G."/>
            <person name="Coutinho P."/>
            <person name="Dacks J.B."/>
            <person name="Durnford D.G."/>
            <person name="Fast N.M."/>
            <person name="Green B.R."/>
            <person name="Grisdale C.J."/>
            <person name="Hempel F."/>
            <person name="Henrissat B."/>
            <person name="Hoppner M.P."/>
            <person name="Ishida K."/>
            <person name="Kim E."/>
            <person name="Koreny L."/>
            <person name="Kroth P.G."/>
            <person name="Liu Y."/>
            <person name="Malik S.B."/>
            <person name="Maier U.G."/>
            <person name="McRose D."/>
            <person name="Mock T."/>
            <person name="Neilson J.A."/>
            <person name="Onodera N.T."/>
            <person name="Poole A.M."/>
            <person name="Pritham E.J."/>
            <person name="Richards T.A."/>
            <person name="Rocap G."/>
            <person name="Roy S.W."/>
            <person name="Sarai C."/>
            <person name="Schaack S."/>
            <person name="Shirato S."/>
            <person name="Slamovits C.H."/>
            <person name="Spencer D.F."/>
            <person name="Suzuki S."/>
            <person name="Worden A.Z."/>
            <person name="Zauner S."/>
            <person name="Barry K."/>
            <person name="Bell C."/>
            <person name="Bharti A.K."/>
            <person name="Crow J.A."/>
            <person name="Grimwood J."/>
            <person name="Kramer R."/>
            <person name="Lindquist E."/>
            <person name="Lucas S."/>
            <person name="Salamov A."/>
            <person name="McFadden G.I."/>
            <person name="Lane C.E."/>
            <person name="Keeling P.J."/>
            <person name="Gray M.W."/>
            <person name="Grigoriev I.V."/>
            <person name="Archibald J.M."/>
        </authorList>
    </citation>
    <scope>NUCLEOTIDE SEQUENCE</scope>
    <source>
        <strain evidence="1 3">CCMP2712</strain>
    </source>
</reference>
<proteinExistence type="predicted"/>
<evidence type="ECO:0000313" key="3">
    <source>
        <dbReference type="Proteomes" id="UP000011087"/>
    </source>
</evidence>
<evidence type="ECO:0000313" key="2">
    <source>
        <dbReference type="EnsemblProtists" id="EKX35192"/>
    </source>
</evidence>
<gene>
    <name evidence="1" type="ORF">GUITHDRAFT_118634</name>
</gene>
<dbReference type="GeneID" id="17291913"/>
<dbReference type="HOGENOM" id="CLU_1317610_0_0_1"/>
<sequence length="211" mass="24096">MKELYNIDEEKENNKDCIIQDEQFYESQLLYENGAFMCTPACLLFSTAVVGMDVCSCPPTKSQMNCIMTSASKIQSLLLSKDDRNHMFSIRDVINHVKIPDTYQRVEIVGSIARLPEDFITNFEDDNERRQCIMDLHGAVMALRNNTALVITLKRNAHTVALYRKSAKKHYYFDPLIATVKDVGDSSMALFEVFKIARMAEEFTGLIISKE</sequence>
<protein>
    <submittedName>
        <fullName evidence="1 2">Uncharacterized protein</fullName>
    </submittedName>
</protein>
<dbReference type="EMBL" id="JH993095">
    <property type="protein sequence ID" value="EKX35192.1"/>
    <property type="molecule type" value="Genomic_DNA"/>
</dbReference>
<dbReference type="RefSeq" id="XP_005822172.1">
    <property type="nucleotide sequence ID" value="XM_005822115.1"/>
</dbReference>
<dbReference type="Proteomes" id="UP000011087">
    <property type="component" value="Unassembled WGS sequence"/>
</dbReference>
<keyword evidence="3" id="KW-1185">Reference proteome</keyword>
<reference evidence="2" key="3">
    <citation type="submission" date="2016-03" db="UniProtKB">
        <authorList>
            <consortium name="EnsemblProtists"/>
        </authorList>
    </citation>
    <scope>IDENTIFICATION</scope>
</reference>
<dbReference type="PaxDb" id="55529-EKX35192"/>
<dbReference type="EnsemblProtists" id="EKX35192">
    <property type="protein sequence ID" value="EKX35192"/>
    <property type="gene ID" value="GUITHDRAFT_118634"/>
</dbReference>
<dbReference type="KEGG" id="gtt:GUITHDRAFT_118634"/>